<dbReference type="Proteomes" id="UP000232491">
    <property type="component" value="Chromosome"/>
</dbReference>
<name>A0A2K9BPL7_BIFBR</name>
<dbReference type="EMBL" id="CP021558">
    <property type="protein sequence ID" value="AUE03218.1"/>
    <property type="molecule type" value="Genomic_DNA"/>
</dbReference>
<dbReference type="RefSeq" id="WP_198554983.1">
    <property type="nucleotide sequence ID" value="NZ_CP021558.1"/>
</dbReference>
<feature type="domain" description="Cas12f1-like TNB" evidence="8">
    <location>
        <begin position="200"/>
        <end position="267"/>
    </location>
</feature>
<proteinExistence type="inferred from homology"/>
<evidence type="ECO:0000313" key="9">
    <source>
        <dbReference type="EMBL" id="AUE03218.1"/>
    </source>
</evidence>
<dbReference type="GO" id="GO:0006310">
    <property type="term" value="P:DNA recombination"/>
    <property type="evidence" value="ECO:0007669"/>
    <property type="project" value="UniProtKB-KW"/>
</dbReference>
<dbReference type="GO" id="GO:0003677">
    <property type="term" value="F:DNA binding"/>
    <property type="evidence" value="ECO:0007669"/>
    <property type="project" value="UniProtKB-KW"/>
</dbReference>
<evidence type="ECO:0000259" key="8">
    <source>
        <dbReference type="Pfam" id="PF07282"/>
    </source>
</evidence>
<evidence type="ECO:0000256" key="2">
    <source>
        <dbReference type="ARBA" id="ARBA00011044"/>
    </source>
</evidence>
<comment type="similarity">
    <text evidence="1">In the C-terminal section; belongs to the transposase 35 family.</text>
</comment>
<dbReference type="Pfam" id="PF01385">
    <property type="entry name" value="OrfB_IS605"/>
    <property type="match status" value="1"/>
</dbReference>
<gene>
    <name evidence="9" type="ORF">BB215W447A_1202</name>
</gene>
<evidence type="ECO:0000256" key="3">
    <source>
        <dbReference type="ARBA" id="ARBA00022578"/>
    </source>
</evidence>
<keyword evidence="5" id="KW-0233">DNA recombination</keyword>
<dbReference type="InterPro" id="IPR001959">
    <property type="entry name" value="Transposase"/>
</dbReference>
<evidence type="ECO:0000256" key="1">
    <source>
        <dbReference type="ARBA" id="ARBA00008761"/>
    </source>
</evidence>
<comment type="similarity">
    <text evidence="2">In the N-terminal section; belongs to the transposase 2 family.</text>
</comment>
<evidence type="ECO:0000313" key="10">
    <source>
        <dbReference type="Proteomes" id="UP000232491"/>
    </source>
</evidence>
<evidence type="ECO:0000256" key="6">
    <source>
        <dbReference type="SAM" id="MobiDB-lite"/>
    </source>
</evidence>
<dbReference type="AlphaFoldDB" id="A0A2K9BPL7"/>
<dbReference type="GO" id="GO:0032196">
    <property type="term" value="P:transposition"/>
    <property type="evidence" value="ECO:0007669"/>
    <property type="project" value="UniProtKB-KW"/>
</dbReference>
<dbReference type="PANTHER" id="PTHR30405:SF25">
    <property type="entry name" value="RNA-GUIDED DNA ENDONUCLEASE INSQ-RELATED"/>
    <property type="match status" value="1"/>
</dbReference>
<keyword evidence="3" id="KW-0815">Transposition</keyword>
<sequence>MKTAFTWDESKRELTLAKMREPLDIRWSRTLPKGRMPSSVTVSLDSAGRWHASILVEATVRPLRRSENAVGVDLGLESFAILSTGEKIANPRFSRRQAKRLRHAQKALSRKAKGSNNRRKARLKVARIQARIADQRRDFLHKLSTRLIRENQTVVVEDLNVQGMSRRVKAKPDPNRPGHYLQNGKKAKNGMNRSIRDASWSMFRTMLEYKADWYGRRLIVIDRWYPSSQTCSTCGKRTGCKPLNIRSWTCPYCGTHQDRDVNAAKNIQAAGLAVIACGDGRKGENRKQSSPEPIRQ</sequence>
<feature type="region of interest" description="Disordered" evidence="6">
    <location>
        <begin position="165"/>
        <end position="188"/>
    </location>
</feature>
<evidence type="ECO:0000259" key="7">
    <source>
        <dbReference type="Pfam" id="PF01385"/>
    </source>
</evidence>
<protein>
    <submittedName>
        <fullName evidence="9">Transposase</fullName>
    </submittedName>
</protein>
<dbReference type="NCBIfam" id="TIGR01766">
    <property type="entry name" value="IS200/IS605 family accessory protein TnpB-like domain"/>
    <property type="match status" value="1"/>
</dbReference>
<evidence type="ECO:0000256" key="5">
    <source>
        <dbReference type="ARBA" id="ARBA00023172"/>
    </source>
</evidence>
<accession>A0A2K9BPL7</accession>
<dbReference type="InterPro" id="IPR010095">
    <property type="entry name" value="Cas12f1-like_TNB"/>
</dbReference>
<dbReference type="PANTHER" id="PTHR30405">
    <property type="entry name" value="TRANSPOSASE"/>
    <property type="match status" value="1"/>
</dbReference>
<keyword evidence="4" id="KW-0238">DNA-binding</keyword>
<evidence type="ECO:0000256" key="4">
    <source>
        <dbReference type="ARBA" id="ARBA00023125"/>
    </source>
</evidence>
<dbReference type="Pfam" id="PF07282">
    <property type="entry name" value="Cas12f1-like_TNB"/>
    <property type="match status" value="1"/>
</dbReference>
<feature type="domain" description="Probable transposase IS891/IS1136/IS1341" evidence="7">
    <location>
        <begin position="54"/>
        <end position="166"/>
    </location>
</feature>
<reference evidence="9 10" key="1">
    <citation type="submission" date="2017-05" db="EMBL/GenBank/DDBJ databases">
        <title>Comparative genomics and methylome analysis of the gut commensal Bifidobacterium breve.</title>
        <authorList>
            <person name="Bottacini F."/>
            <person name="Morrissey R."/>
            <person name="Roberts R.J."/>
            <person name="James K."/>
            <person name="van Breen J."/>
            <person name="Egan M."/>
            <person name="Lambert J."/>
            <person name="van Limpt K."/>
            <person name="Stanton C."/>
            <person name="Knol J."/>
            <person name="O' Connell Motherway M."/>
            <person name="van Sinderen D."/>
        </authorList>
    </citation>
    <scope>NUCLEOTIDE SEQUENCE [LARGE SCALE GENOMIC DNA]</scope>
    <source>
        <strain evidence="9 10">215W447a</strain>
    </source>
</reference>
<dbReference type="InterPro" id="IPR051399">
    <property type="entry name" value="RNA-guided_DNA_endo/Transpos"/>
</dbReference>
<dbReference type="NCBIfam" id="NF040570">
    <property type="entry name" value="guided_TnpB"/>
    <property type="match status" value="1"/>
</dbReference>
<organism evidence="9 10">
    <name type="scientific">Bifidobacterium breve</name>
    <dbReference type="NCBI Taxonomy" id="1685"/>
    <lineage>
        <taxon>Bacteria</taxon>
        <taxon>Bacillati</taxon>
        <taxon>Actinomycetota</taxon>
        <taxon>Actinomycetes</taxon>
        <taxon>Bifidobacteriales</taxon>
        <taxon>Bifidobacteriaceae</taxon>
        <taxon>Bifidobacterium</taxon>
    </lineage>
</organism>